<proteinExistence type="predicted"/>
<dbReference type="OrthoDB" id="982229at2"/>
<protein>
    <submittedName>
        <fullName evidence="1">Uncharacterized protein</fullName>
    </submittedName>
</protein>
<dbReference type="Proteomes" id="UP000179797">
    <property type="component" value="Unassembled WGS sequence"/>
</dbReference>
<reference evidence="1 2" key="1">
    <citation type="journal article" date="2012" name="Int. J. Syst. Evol. Microbiol.">
        <title>Flammeovirga pacifica sp. nov., isolated from deep-sea sediment.</title>
        <authorList>
            <person name="Xu H."/>
            <person name="Fu Y."/>
            <person name="Yang N."/>
            <person name="Ding Z."/>
            <person name="Lai Q."/>
            <person name="Zeng R."/>
        </authorList>
    </citation>
    <scope>NUCLEOTIDE SEQUENCE [LARGE SCALE GENOMIC DNA]</scope>
    <source>
        <strain evidence="2">DSM 24597 / LMG 26175 / WPAGA1</strain>
    </source>
</reference>
<dbReference type="RefSeq" id="WP_044227548.1">
    <property type="nucleotide sequence ID" value="NZ_JRYR02000001.1"/>
</dbReference>
<dbReference type="PROSITE" id="PS51257">
    <property type="entry name" value="PROKAR_LIPOPROTEIN"/>
    <property type="match status" value="1"/>
</dbReference>
<comment type="caution">
    <text evidence="1">The sequence shown here is derived from an EMBL/GenBank/DDBJ whole genome shotgun (WGS) entry which is preliminary data.</text>
</comment>
<keyword evidence="2" id="KW-1185">Reference proteome</keyword>
<evidence type="ECO:0000313" key="2">
    <source>
        <dbReference type="Proteomes" id="UP000179797"/>
    </source>
</evidence>
<name>A0A1S1Z3A9_FLAPC</name>
<gene>
    <name evidence="1" type="ORF">NH26_15435</name>
</gene>
<dbReference type="EMBL" id="JRYR02000001">
    <property type="protein sequence ID" value="OHX67643.1"/>
    <property type="molecule type" value="Genomic_DNA"/>
</dbReference>
<accession>A0A1S1Z3A9</accession>
<organism evidence="1 2">
    <name type="scientific">Flammeovirga pacifica</name>
    <dbReference type="NCBI Taxonomy" id="915059"/>
    <lineage>
        <taxon>Bacteria</taxon>
        <taxon>Pseudomonadati</taxon>
        <taxon>Bacteroidota</taxon>
        <taxon>Cytophagia</taxon>
        <taxon>Cytophagales</taxon>
        <taxon>Flammeovirgaceae</taxon>
        <taxon>Flammeovirga</taxon>
    </lineage>
</organism>
<sequence length="145" mass="16312">MNKLLTLFITILFLSVVIYGCQTSSKERTSTNYPNGGSELAWLMRDVTDQMEAQRNAIIKGDSLQKYPLEVTHILTAEPTEEGKTSSKQYQSLASNFLNHINQSSDIHLKGQIDQYNTTVSLCVNCHETQCPGPNVRIKKLYIAE</sequence>
<dbReference type="AlphaFoldDB" id="A0A1S1Z3A9"/>
<dbReference type="STRING" id="915059.NH26_15435"/>
<evidence type="ECO:0000313" key="1">
    <source>
        <dbReference type="EMBL" id="OHX67643.1"/>
    </source>
</evidence>